<dbReference type="RefSeq" id="WP_014372489.1">
    <property type="nucleotide sequence ID" value="NC_016935.1"/>
</dbReference>
<dbReference type="CDD" id="cd05403">
    <property type="entry name" value="NT_KNTase_like"/>
    <property type="match status" value="1"/>
</dbReference>
<evidence type="ECO:0000256" key="1">
    <source>
        <dbReference type="ARBA" id="ARBA00022679"/>
    </source>
</evidence>
<dbReference type="InterPro" id="IPR043519">
    <property type="entry name" value="NT_sf"/>
</dbReference>
<dbReference type="InterPro" id="IPR025184">
    <property type="entry name" value="AadA_C"/>
</dbReference>
<dbReference type="KEGG" id="pmq:PM3016_6921"/>
<proteinExistence type="predicted"/>
<dbReference type="AlphaFoldDB" id="H6NQQ0"/>
<dbReference type="HOGENOM" id="CLU_082941_2_0_9"/>
<feature type="domain" description="Adenylyltransferase AadA C-terminal" evidence="2">
    <location>
        <begin position="189"/>
        <end position="240"/>
    </location>
</feature>
<protein>
    <submittedName>
        <fullName evidence="3">Nucleotidyltransferase domain-containing protein</fullName>
    </submittedName>
</protein>
<gene>
    <name evidence="3" type="ORF">PM3016_6921</name>
</gene>
<dbReference type="Pfam" id="PF13427">
    <property type="entry name" value="AadA_C"/>
    <property type="match status" value="1"/>
</dbReference>
<keyword evidence="4" id="KW-1185">Reference proteome</keyword>
<dbReference type="STRING" id="1116391.PM3016_6921"/>
<evidence type="ECO:0000313" key="3">
    <source>
        <dbReference type="EMBL" id="AFC33518.1"/>
    </source>
</evidence>
<evidence type="ECO:0000313" key="4">
    <source>
        <dbReference type="Proteomes" id="UP000007523"/>
    </source>
</evidence>
<name>H6NQQ0_9BACL</name>
<accession>H6NQQ0</accession>
<reference evidence="3 4" key="1">
    <citation type="journal article" date="2012" name="J. Bacteriol.">
        <title>Complete Genome Sequence of Paenibacillus mucilaginosus 3016, a Bacterium Functional as Microbial Fertilizer.</title>
        <authorList>
            <person name="Ma M."/>
            <person name="Wang Z."/>
            <person name="Li L."/>
            <person name="Jiang X."/>
            <person name="Guan D."/>
            <person name="Cao F."/>
            <person name="Chen H."/>
            <person name="Wang X."/>
            <person name="Shen D."/>
            <person name="Du B."/>
            <person name="Li J."/>
        </authorList>
    </citation>
    <scope>NUCLEOTIDE SEQUENCE [LARGE SCALE GENOMIC DNA]</scope>
    <source>
        <strain evidence="3 4">3016</strain>
    </source>
</reference>
<dbReference type="EMBL" id="CP003235">
    <property type="protein sequence ID" value="AFC33518.1"/>
    <property type="molecule type" value="Genomic_DNA"/>
</dbReference>
<dbReference type="Proteomes" id="UP000007523">
    <property type="component" value="Chromosome"/>
</dbReference>
<dbReference type="SUPFAM" id="SSF81301">
    <property type="entry name" value="Nucleotidyltransferase"/>
    <property type="match status" value="1"/>
</dbReference>
<dbReference type="GO" id="GO:0016740">
    <property type="term" value="F:transferase activity"/>
    <property type="evidence" value="ECO:0007669"/>
    <property type="project" value="UniProtKB-KW"/>
</dbReference>
<organism evidence="3 4">
    <name type="scientific">Paenibacillus mucilaginosus 3016</name>
    <dbReference type="NCBI Taxonomy" id="1116391"/>
    <lineage>
        <taxon>Bacteria</taxon>
        <taxon>Bacillati</taxon>
        <taxon>Bacillota</taxon>
        <taxon>Bacilli</taxon>
        <taxon>Bacillales</taxon>
        <taxon>Paenibacillaceae</taxon>
        <taxon>Paenibacillus</taxon>
    </lineage>
</organism>
<keyword evidence="1 3" id="KW-0808">Transferase</keyword>
<evidence type="ECO:0000259" key="2">
    <source>
        <dbReference type="Pfam" id="PF13427"/>
    </source>
</evidence>
<sequence length="275" mass="31269">MEIRIPAALLPLLQAYANLLEERLPGRMKGVYLLGSAALDAFRPPCSDVDVLGVSDGPLDPEWLMELTFIHAKLAGEHEFGRRMEVQYASEHKLNGMRSGSPLNLAAGACYEWEGERFKGIRETGPKLAALWILKHHGIRIAGAPAAALDVRLDGESLRREMSYNLDVYWAWRRKEPDLFLQDLWIEFAVLTFCRIYYTLDTGAIISKEAAAAYVRQRTAACGQPVIDEALRIRSGRGEPVFPDAVQRRRETLRFLDELSDRLPREYELKPWTRE</sequence>